<dbReference type="GO" id="GO:0046872">
    <property type="term" value="F:metal ion binding"/>
    <property type="evidence" value="ECO:0007669"/>
    <property type="project" value="InterPro"/>
</dbReference>
<gene>
    <name evidence="2" type="ORF">GCM10010123_43160</name>
</gene>
<feature type="domain" description="Mycothiol-dependent maleylpyruvate isomerase metal-binding" evidence="1">
    <location>
        <begin position="14"/>
        <end position="134"/>
    </location>
</feature>
<comment type="caution">
    <text evidence="2">The sequence shown here is derived from an EMBL/GenBank/DDBJ whole genome shotgun (WGS) entry which is preliminary data.</text>
</comment>
<protein>
    <submittedName>
        <fullName evidence="2">TIGR03086 family protein</fullName>
    </submittedName>
</protein>
<reference evidence="2" key="1">
    <citation type="journal article" date="2014" name="Int. J. Syst. Evol. Microbiol.">
        <title>Complete genome sequence of Corynebacterium casei LMG S-19264T (=DSM 44701T), isolated from a smear-ripened cheese.</title>
        <authorList>
            <consortium name="US DOE Joint Genome Institute (JGI-PGF)"/>
            <person name="Walter F."/>
            <person name="Albersmeier A."/>
            <person name="Kalinowski J."/>
            <person name="Ruckert C."/>
        </authorList>
    </citation>
    <scope>NUCLEOTIDE SEQUENCE</scope>
    <source>
        <strain evidence="2">JCM 3090</strain>
    </source>
</reference>
<dbReference type="InterPro" id="IPR024344">
    <property type="entry name" value="MDMPI_metal-binding"/>
</dbReference>
<dbReference type="SUPFAM" id="SSF109854">
    <property type="entry name" value="DinB/YfiT-like putative metalloenzymes"/>
    <property type="match status" value="1"/>
</dbReference>
<proteinExistence type="predicted"/>
<dbReference type="InterPro" id="IPR017520">
    <property type="entry name" value="CHP03086"/>
</dbReference>
<dbReference type="NCBIfam" id="TIGR03083">
    <property type="entry name" value="maleylpyruvate isomerase family mycothiol-dependent enzyme"/>
    <property type="match status" value="1"/>
</dbReference>
<organism evidence="2 3">
    <name type="scientific">Pilimelia anulata</name>
    <dbReference type="NCBI Taxonomy" id="53371"/>
    <lineage>
        <taxon>Bacteria</taxon>
        <taxon>Bacillati</taxon>
        <taxon>Actinomycetota</taxon>
        <taxon>Actinomycetes</taxon>
        <taxon>Micromonosporales</taxon>
        <taxon>Micromonosporaceae</taxon>
        <taxon>Pilimelia</taxon>
    </lineage>
</organism>
<dbReference type="EMBL" id="BMQB01000012">
    <property type="protein sequence ID" value="GGK08645.1"/>
    <property type="molecule type" value="Genomic_DNA"/>
</dbReference>
<dbReference type="RefSeq" id="WP_189172027.1">
    <property type="nucleotide sequence ID" value="NZ_BMQB01000012.1"/>
</dbReference>
<sequence>MSALADERLPELLDRAVAATTDVIRRVRPDRYADPTPCRDLDVRALLNHLIGGQRFFAASAAGETGDPAAFAADHLAADTTPADLYADGGRAALAAFAGPGALSRAAKLPDGSDGPPLADIYLLEQVVHGWDVAAAIGADRGGDPAAVAAVHDGWYGKVPQHVRDLGTVFGPEQPCPPDAAPADRLAAYLGRRIP</sequence>
<dbReference type="Gene3D" id="1.20.120.450">
    <property type="entry name" value="dinb family like domain"/>
    <property type="match status" value="1"/>
</dbReference>
<dbReference type="InterPro" id="IPR017517">
    <property type="entry name" value="Maleyloyr_isom"/>
</dbReference>
<dbReference type="Pfam" id="PF11716">
    <property type="entry name" value="MDMPI_N"/>
    <property type="match status" value="1"/>
</dbReference>
<evidence type="ECO:0000313" key="2">
    <source>
        <dbReference type="EMBL" id="GGK08645.1"/>
    </source>
</evidence>
<evidence type="ECO:0000313" key="3">
    <source>
        <dbReference type="Proteomes" id="UP000649739"/>
    </source>
</evidence>
<name>A0A8J3BET7_9ACTN</name>
<reference evidence="2" key="2">
    <citation type="submission" date="2020-09" db="EMBL/GenBank/DDBJ databases">
        <authorList>
            <person name="Sun Q."/>
            <person name="Ohkuma M."/>
        </authorList>
    </citation>
    <scope>NUCLEOTIDE SEQUENCE</scope>
    <source>
        <strain evidence="2">JCM 3090</strain>
    </source>
</reference>
<dbReference type="Proteomes" id="UP000649739">
    <property type="component" value="Unassembled WGS sequence"/>
</dbReference>
<accession>A0A8J3BET7</accession>
<keyword evidence="3" id="KW-1185">Reference proteome</keyword>
<dbReference type="InterPro" id="IPR034660">
    <property type="entry name" value="DinB/YfiT-like"/>
</dbReference>
<dbReference type="AlphaFoldDB" id="A0A8J3BET7"/>
<dbReference type="NCBIfam" id="TIGR03086">
    <property type="entry name" value="TIGR03086 family metal-binding protein"/>
    <property type="match status" value="1"/>
</dbReference>
<evidence type="ECO:0000259" key="1">
    <source>
        <dbReference type="Pfam" id="PF11716"/>
    </source>
</evidence>